<sequence length="120" mass="13633">MDGAFYVVPDAPGLGVDVNEAELEKMPFEYSEPPHLRRTDGSFRNWCMRGRCVKCGRWYSVRSNEDQRSLCLMFSLPTPIDFAPPMTCQSISWCYPATAKERQRSVCANDTLRLTGTGEK</sequence>
<evidence type="ECO:0000313" key="2">
    <source>
        <dbReference type="Proteomes" id="UP001549031"/>
    </source>
</evidence>
<accession>A0ABV2H4A2</accession>
<proteinExistence type="predicted"/>
<gene>
    <name evidence="1" type="ORF">ABID21_001481</name>
</gene>
<evidence type="ECO:0008006" key="3">
    <source>
        <dbReference type="Google" id="ProtNLM"/>
    </source>
</evidence>
<comment type="caution">
    <text evidence="1">The sequence shown here is derived from an EMBL/GenBank/DDBJ whole genome shotgun (WGS) entry which is preliminary data.</text>
</comment>
<dbReference type="Proteomes" id="UP001549031">
    <property type="component" value="Unassembled WGS sequence"/>
</dbReference>
<reference evidence="1 2" key="1">
    <citation type="submission" date="2024-06" db="EMBL/GenBank/DDBJ databases">
        <title>Genomic Encyclopedia of Type Strains, Phase IV (KMG-IV): sequencing the most valuable type-strain genomes for metagenomic binning, comparative biology and taxonomic classification.</title>
        <authorList>
            <person name="Goeker M."/>
        </authorList>
    </citation>
    <scope>NUCLEOTIDE SEQUENCE [LARGE SCALE GENOMIC DNA]</scope>
    <source>
        <strain evidence="1 2">DSM 105042</strain>
    </source>
</reference>
<protein>
    <recommendedName>
        <fullName evidence="3">Enolase C-terminal domain-containing protein</fullName>
    </recommendedName>
</protein>
<name>A0ABV2H4A2_9HYPH</name>
<evidence type="ECO:0000313" key="1">
    <source>
        <dbReference type="EMBL" id="MET3585372.1"/>
    </source>
</evidence>
<dbReference type="EMBL" id="JBEPLJ010000005">
    <property type="protein sequence ID" value="MET3585372.1"/>
    <property type="molecule type" value="Genomic_DNA"/>
</dbReference>
<dbReference type="RefSeq" id="WP_247243335.1">
    <property type="nucleotide sequence ID" value="NZ_JALJRA010000005.1"/>
</dbReference>
<organism evidence="1 2">
    <name type="scientific">Pseudorhizobium tarimense</name>
    <dbReference type="NCBI Taxonomy" id="1079109"/>
    <lineage>
        <taxon>Bacteria</taxon>
        <taxon>Pseudomonadati</taxon>
        <taxon>Pseudomonadota</taxon>
        <taxon>Alphaproteobacteria</taxon>
        <taxon>Hyphomicrobiales</taxon>
        <taxon>Rhizobiaceae</taxon>
        <taxon>Rhizobium/Agrobacterium group</taxon>
        <taxon>Pseudorhizobium</taxon>
    </lineage>
</organism>
<dbReference type="InterPro" id="IPR036849">
    <property type="entry name" value="Enolase-like_C_sf"/>
</dbReference>
<dbReference type="SUPFAM" id="SSF51604">
    <property type="entry name" value="Enolase C-terminal domain-like"/>
    <property type="match status" value="1"/>
</dbReference>
<keyword evidence="2" id="KW-1185">Reference proteome</keyword>